<reference evidence="3" key="2">
    <citation type="submission" date="2020-11" db="EMBL/GenBank/DDBJ databases">
        <authorList>
            <person name="McCartney M.A."/>
            <person name="Auch B."/>
            <person name="Kono T."/>
            <person name="Mallez S."/>
            <person name="Becker A."/>
            <person name="Gohl D.M."/>
            <person name="Silverstein K.A.T."/>
            <person name="Koren S."/>
            <person name="Bechman K.B."/>
            <person name="Herman A."/>
            <person name="Abrahante J.E."/>
            <person name="Garbe J."/>
        </authorList>
    </citation>
    <scope>NUCLEOTIDE SEQUENCE</scope>
    <source>
        <strain evidence="3">Duluth1</strain>
        <tissue evidence="3">Whole animal</tissue>
    </source>
</reference>
<gene>
    <name evidence="3" type="ORF">DPMN_088288</name>
</gene>
<accession>A0A9D4KTV5</accession>
<dbReference type="Proteomes" id="UP000828390">
    <property type="component" value="Unassembled WGS sequence"/>
</dbReference>
<keyword evidence="2" id="KW-0812">Transmembrane</keyword>
<evidence type="ECO:0000313" key="3">
    <source>
        <dbReference type="EMBL" id="KAH3845993.1"/>
    </source>
</evidence>
<organism evidence="3 4">
    <name type="scientific">Dreissena polymorpha</name>
    <name type="common">Zebra mussel</name>
    <name type="synonym">Mytilus polymorpha</name>
    <dbReference type="NCBI Taxonomy" id="45954"/>
    <lineage>
        <taxon>Eukaryota</taxon>
        <taxon>Metazoa</taxon>
        <taxon>Spiralia</taxon>
        <taxon>Lophotrochozoa</taxon>
        <taxon>Mollusca</taxon>
        <taxon>Bivalvia</taxon>
        <taxon>Autobranchia</taxon>
        <taxon>Heteroconchia</taxon>
        <taxon>Euheterodonta</taxon>
        <taxon>Imparidentia</taxon>
        <taxon>Neoheterodontei</taxon>
        <taxon>Myida</taxon>
        <taxon>Dreissenoidea</taxon>
        <taxon>Dreissenidae</taxon>
        <taxon>Dreissena</taxon>
    </lineage>
</organism>
<dbReference type="EMBL" id="JAIWYP010000003">
    <property type="protein sequence ID" value="KAH3845993.1"/>
    <property type="molecule type" value="Genomic_DNA"/>
</dbReference>
<feature type="transmembrane region" description="Helical" evidence="2">
    <location>
        <begin position="164"/>
        <end position="187"/>
    </location>
</feature>
<evidence type="ECO:0000256" key="2">
    <source>
        <dbReference type="SAM" id="Phobius"/>
    </source>
</evidence>
<protein>
    <submittedName>
        <fullName evidence="3">Uncharacterized protein</fullName>
    </submittedName>
</protein>
<name>A0A9D4KTV5_DREPO</name>
<keyword evidence="2" id="KW-0472">Membrane</keyword>
<comment type="caution">
    <text evidence="3">The sequence shown here is derived from an EMBL/GenBank/DDBJ whole genome shotgun (WGS) entry which is preliminary data.</text>
</comment>
<reference evidence="3" key="1">
    <citation type="journal article" date="2019" name="bioRxiv">
        <title>The Genome of the Zebra Mussel, Dreissena polymorpha: A Resource for Invasive Species Research.</title>
        <authorList>
            <person name="McCartney M.A."/>
            <person name="Auch B."/>
            <person name="Kono T."/>
            <person name="Mallez S."/>
            <person name="Zhang Y."/>
            <person name="Obille A."/>
            <person name="Becker A."/>
            <person name="Abrahante J.E."/>
            <person name="Garbe J."/>
            <person name="Badalamenti J.P."/>
            <person name="Herman A."/>
            <person name="Mangelson H."/>
            <person name="Liachko I."/>
            <person name="Sullivan S."/>
            <person name="Sone E.D."/>
            <person name="Koren S."/>
            <person name="Silverstein K.A.T."/>
            <person name="Beckman K.B."/>
            <person name="Gohl D.M."/>
        </authorList>
    </citation>
    <scope>NUCLEOTIDE SEQUENCE</scope>
    <source>
        <strain evidence="3">Duluth1</strain>
        <tissue evidence="3">Whole animal</tissue>
    </source>
</reference>
<feature type="region of interest" description="Disordered" evidence="1">
    <location>
        <begin position="196"/>
        <end position="218"/>
    </location>
</feature>
<feature type="region of interest" description="Disordered" evidence="1">
    <location>
        <begin position="120"/>
        <end position="152"/>
    </location>
</feature>
<proteinExistence type="predicted"/>
<evidence type="ECO:0000256" key="1">
    <source>
        <dbReference type="SAM" id="MobiDB-lite"/>
    </source>
</evidence>
<sequence>MHHCALVNYQVTMSTASASFAQATSNRNHRCARQAEELTEAPCPPPDHLHLLCDFSVHRNLTTCPQRASIIERCFHRFGFIYQNSNWTLCVNAFDNCVAIGDVIDRIKRGVTTTFYSTLTPSKTRHSTSNQRSNNVSSGSSTATPVTMDSGIHSDTSLPDSASYLIVSIGCSFIALEIVVLCAYFCYDKKRERNQYEKQGRNSEEDPEEVQEGNIAPETAAPNVALCPKLVFNDDDVVKEDQSIYHSYYNLPYIDESAANTPERQLLPRL</sequence>
<evidence type="ECO:0000313" key="4">
    <source>
        <dbReference type="Proteomes" id="UP000828390"/>
    </source>
</evidence>
<keyword evidence="2" id="KW-1133">Transmembrane helix</keyword>
<keyword evidence="4" id="KW-1185">Reference proteome</keyword>
<dbReference type="AlphaFoldDB" id="A0A9D4KTV5"/>